<dbReference type="RefSeq" id="WP_188595554.1">
    <property type="nucleotide sequence ID" value="NZ_BMNL01000001.1"/>
</dbReference>
<reference evidence="4" key="1">
    <citation type="journal article" date="2014" name="Int. J. Syst. Evol. Microbiol.">
        <title>Complete genome sequence of Corynebacterium casei LMG S-19264T (=DSM 44701T), isolated from a smear-ripened cheese.</title>
        <authorList>
            <consortium name="US DOE Joint Genome Institute (JGI-PGF)"/>
            <person name="Walter F."/>
            <person name="Albersmeier A."/>
            <person name="Kalinowski J."/>
            <person name="Ruckert C."/>
        </authorList>
    </citation>
    <scope>NUCLEOTIDE SEQUENCE</scope>
    <source>
        <strain evidence="4">JCM 10088</strain>
    </source>
</reference>
<dbReference type="Pfam" id="PF01015">
    <property type="entry name" value="Ribosomal_S3Ae"/>
    <property type="match status" value="1"/>
</dbReference>
<evidence type="ECO:0000313" key="5">
    <source>
        <dbReference type="Proteomes" id="UP000610960"/>
    </source>
</evidence>
<dbReference type="NCBIfam" id="NF003142">
    <property type="entry name" value="PRK04057.1"/>
    <property type="match status" value="1"/>
</dbReference>
<evidence type="ECO:0000256" key="1">
    <source>
        <dbReference type="ARBA" id="ARBA00022980"/>
    </source>
</evidence>
<dbReference type="GO" id="GO:1990904">
    <property type="term" value="C:ribonucleoprotein complex"/>
    <property type="evidence" value="ECO:0007669"/>
    <property type="project" value="UniProtKB-KW"/>
</dbReference>
<dbReference type="OrthoDB" id="30639at2157"/>
<accession>A0A830GTF4</accession>
<dbReference type="HAMAP" id="MF_00359">
    <property type="entry name" value="Ribosomal_eS1"/>
    <property type="match status" value="1"/>
</dbReference>
<dbReference type="AlphaFoldDB" id="A0A830GTF4"/>
<dbReference type="InterPro" id="IPR030838">
    <property type="entry name" value="Ribosomal_eS1_arc"/>
</dbReference>
<gene>
    <name evidence="3" type="primary">rps3ae</name>
    <name evidence="4" type="ORF">GCM10007981_01390</name>
</gene>
<keyword evidence="1 3" id="KW-0689">Ribosomal protein</keyword>
<evidence type="ECO:0000313" key="4">
    <source>
        <dbReference type="EMBL" id="GGP19095.1"/>
    </source>
</evidence>
<dbReference type="InterPro" id="IPR001593">
    <property type="entry name" value="Ribosomal_eS1"/>
</dbReference>
<evidence type="ECO:0000256" key="2">
    <source>
        <dbReference type="ARBA" id="ARBA00023274"/>
    </source>
</evidence>
<organism evidence="4 5">
    <name type="scientific">Thermocladium modestius</name>
    <dbReference type="NCBI Taxonomy" id="62609"/>
    <lineage>
        <taxon>Archaea</taxon>
        <taxon>Thermoproteota</taxon>
        <taxon>Thermoprotei</taxon>
        <taxon>Thermoproteales</taxon>
        <taxon>Thermoproteaceae</taxon>
        <taxon>Thermocladium</taxon>
    </lineage>
</organism>
<dbReference type="GO" id="GO:0006412">
    <property type="term" value="P:translation"/>
    <property type="evidence" value="ECO:0007669"/>
    <property type="project" value="UniProtKB-UniRule"/>
</dbReference>
<dbReference type="Proteomes" id="UP000610960">
    <property type="component" value="Unassembled WGS sequence"/>
</dbReference>
<proteinExistence type="inferred from homology"/>
<keyword evidence="5" id="KW-1185">Reference proteome</keyword>
<comment type="caution">
    <text evidence="4">The sequence shown here is derived from an EMBL/GenBank/DDBJ whole genome shotgun (WGS) entry which is preliminary data.</text>
</comment>
<evidence type="ECO:0000256" key="3">
    <source>
        <dbReference type="HAMAP-Rule" id="MF_00359"/>
    </source>
</evidence>
<reference evidence="4" key="2">
    <citation type="submission" date="2020-09" db="EMBL/GenBank/DDBJ databases">
        <authorList>
            <person name="Sun Q."/>
            <person name="Ohkuma M."/>
        </authorList>
    </citation>
    <scope>NUCLEOTIDE SEQUENCE</scope>
    <source>
        <strain evidence="4">JCM 10088</strain>
    </source>
</reference>
<keyword evidence="2 3" id="KW-0687">Ribonucleoprotein</keyword>
<dbReference type="SMART" id="SM01397">
    <property type="entry name" value="Ribosomal_S3Ae"/>
    <property type="match status" value="1"/>
</dbReference>
<dbReference type="GO" id="GO:0005840">
    <property type="term" value="C:ribosome"/>
    <property type="evidence" value="ECO:0007669"/>
    <property type="project" value="UniProtKB-KW"/>
</dbReference>
<dbReference type="EMBL" id="BMNL01000001">
    <property type="protein sequence ID" value="GGP19095.1"/>
    <property type="molecule type" value="Genomic_DNA"/>
</dbReference>
<name>A0A830GTF4_9CREN</name>
<comment type="similarity">
    <text evidence="3">Belongs to the eukaryotic ribosomal protein eS1 family.</text>
</comment>
<protein>
    <recommendedName>
        <fullName evidence="3">Small ribosomal subunit protein eS1</fullName>
    </recommendedName>
</protein>
<dbReference type="GO" id="GO:0003735">
    <property type="term" value="F:structural constituent of ribosome"/>
    <property type="evidence" value="ECO:0007669"/>
    <property type="project" value="InterPro"/>
</dbReference>
<sequence>MSQQSAQKSAMGKWAFKNWYPVYSPAVFNEVLVGEAPAEEAGKLVNRTIGVTLFDITKDLSHLTIKLTFQIDRVEGDKAFTRFKEMELARDYIRSLVRRGSSKVMVIQDVTTSDGAVLRFEVLAVTTYRCSTSRKRGIRAAISSRLSEVTANADFATLVRDAAMGKLSISLMEAGKKIYPLRKAEVMKLKVIRYPTKPGEAKKAEITVAQTQ</sequence>